<evidence type="ECO:0000313" key="1">
    <source>
        <dbReference type="EMBL" id="CAD7695761.1"/>
    </source>
</evidence>
<organism evidence="1 2">
    <name type="scientific">Ostreobium quekettii</name>
    <dbReference type="NCBI Taxonomy" id="121088"/>
    <lineage>
        <taxon>Eukaryota</taxon>
        <taxon>Viridiplantae</taxon>
        <taxon>Chlorophyta</taxon>
        <taxon>core chlorophytes</taxon>
        <taxon>Ulvophyceae</taxon>
        <taxon>TCBD clade</taxon>
        <taxon>Bryopsidales</taxon>
        <taxon>Ostreobineae</taxon>
        <taxon>Ostreobiaceae</taxon>
        <taxon>Ostreobium</taxon>
    </lineage>
</organism>
<gene>
    <name evidence="1" type="ORF">OSTQU699_LOCUS1122</name>
</gene>
<dbReference type="EMBL" id="CAJHUC010000385">
    <property type="protein sequence ID" value="CAD7695761.1"/>
    <property type="molecule type" value="Genomic_DNA"/>
</dbReference>
<protein>
    <submittedName>
        <fullName evidence="1">Uncharacterized protein</fullName>
    </submittedName>
</protein>
<dbReference type="Proteomes" id="UP000708148">
    <property type="component" value="Unassembled WGS sequence"/>
</dbReference>
<proteinExistence type="predicted"/>
<dbReference type="AlphaFoldDB" id="A0A8S1IMB5"/>
<reference evidence="1" key="1">
    <citation type="submission" date="2020-12" db="EMBL/GenBank/DDBJ databases">
        <authorList>
            <person name="Iha C."/>
        </authorList>
    </citation>
    <scope>NUCLEOTIDE SEQUENCE</scope>
</reference>
<sequence>MCVHHGPLPAGLGAVPYCFAAPQGRPHVRSMRTSVSSGLLVSLYCKYLSTTATEPWEGLKESRKTLIPCRSCAGQECACILIGFRGPPGAGPLASGVVHQGLLRWRNPDVGLLFELRPPIVGTQVTRTAVAVVSIG</sequence>
<evidence type="ECO:0000313" key="2">
    <source>
        <dbReference type="Proteomes" id="UP000708148"/>
    </source>
</evidence>
<name>A0A8S1IMB5_9CHLO</name>
<keyword evidence="2" id="KW-1185">Reference proteome</keyword>
<comment type="caution">
    <text evidence="1">The sequence shown here is derived from an EMBL/GenBank/DDBJ whole genome shotgun (WGS) entry which is preliminary data.</text>
</comment>
<accession>A0A8S1IMB5</accession>